<dbReference type="KEGG" id="vab:WPS_06530"/>
<dbReference type="EMBL" id="AP025523">
    <property type="protein sequence ID" value="BDE05377.1"/>
    <property type="molecule type" value="Genomic_DNA"/>
</dbReference>
<feature type="chain" id="PRO_5043052210" description="Phosphodiester glycosidase domain-containing protein" evidence="1">
    <location>
        <begin position="21"/>
        <end position="212"/>
    </location>
</feature>
<dbReference type="AlphaFoldDB" id="A0AAN1XW49"/>
<sequence length="212" mass="20861">MMRFALTAALLLALAAPAAAEHCDVRQAPLGSAGRAGIVAFTTAVHGTRVCALYANLALDGVSARAGDAPEALVAAAVTPGTGATLTIGGDAPGLAIAAAGAPGPAGAFAVGPFAIAPGGVFPPSGGDTAEVPRVVIGYAGARLVVLRTSPIALIDLTRILREQPDLFGADAFERAAIVASGSAATMQVRTPSGTLGEAVTTPRAFSIINRL</sequence>
<keyword evidence="1" id="KW-0732">Signal</keyword>
<accession>A0AAN1XW49</accession>
<reference evidence="2 3" key="1">
    <citation type="journal article" date="2022" name="ISME Commun">
        <title>Vulcanimicrobium alpinus gen. nov. sp. nov., the first cultivated representative of the candidate phylum 'Eremiobacterota', is a metabolically versatile aerobic anoxygenic phototroph.</title>
        <authorList>
            <person name="Yabe S."/>
            <person name="Muto K."/>
            <person name="Abe K."/>
            <person name="Yokota A."/>
            <person name="Staudigel H."/>
            <person name="Tebo B.M."/>
        </authorList>
    </citation>
    <scope>NUCLEOTIDE SEQUENCE [LARGE SCALE GENOMIC DNA]</scope>
    <source>
        <strain evidence="2 3">WC8-2</strain>
    </source>
</reference>
<organism evidence="2 3">
    <name type="scientific">Vulcanimicrobium alpinum</name>
    <dbReference type="NCBI Taxonomy" id="3016050"/>
    <lineage>
        <taxon>Bacteria</taxon>
        <taxon>Bacillati</taxon>
        <taxon>Vulcanimicrobiota</taxon>
        <taxon>Vulcanimicrobiia</taxon>
        <taxon>Vulcanimicrobiales</taxon>
        <taxon>Vulcanimicrobiaceae</taxon>
        <taxon>Vulcanimicrobium</taxon>
    </lineage>
</organism>
<protein>
    <recommendedName>
        <fullName evidence="4">Phosphodiester glycosidase domain-containing protein</fullName>
    </recommendedName>
</protein>
<evidence type="ECO:0000313" key="3">
    <source>
        <dbReference type="Proteomes" id="UP001317532"/>
    </source>
</evidence>
<dbReference type="Proteomes" id="UP001317532">
    <property type="component" value="Chromosome"/>
</dbReference>
<evidence type="ECO:0000256" key="1">
    <source>
        <dbReference type="SAM" id="SignalP"/>
    </source>
</evidence>
<keyword evidence="3" id="KW-1185">Reference proteome</keyword>
<gene>
    <name evidence="2" type="ORF">WPS_06530</name>
</gene>
<name>A0AAN1XW49_UNVUL</name>
<feature type="signal peptide" evidence="1">
    <location>
        <begin position="1"/>
        <end position="20"/>
    </location>
</feature>
<evidence type="ECO:0008006" key="4">
    <source>
        <dbReference type="Google" id="ProtNLM"/>
    </source>
</evidence>
<proteinExistence type="predicted"/>
<evidence type="ECO:0000313" key="2">
    <source>
        <dbReference type="EMBL" id="BDE05377.1"/>
    </source>
</evidence>
<dbReference type="RefSeq" id="WP_317996424.1">
    <property type="nucleotide sequence ID" value="NZ_AP025523.1"/>
</dbReference>